<evidence type="ECO:0000256" key="8">
    <source>
        <dbReference type="SAM" id="Phobius"/>
    </source>
</evidence>
<name>B6K1Z5_SCHJY</name>
<evidence type="ECO:0000256" key="2">
    <source>
        <dbReference type="ARBA" id="ARBA00022692"/>
    </source>
</evidence>
<evidence type="ECO:0000256" key="6">
    <source>
        <dbReference type="ARBA" id="ARBA00023180"/>
    </source>
</evidence>
<evidence type="ECO:0000256" key="4">
    <source>
        <dbReference type="ARBA" id="ARBA00022989"/>
    </source>
</evidence>
<dbReference type="EMBL" id="KE651166">
    <property type="protein sequence ID" value="EEB07176.1"/>
    <property type="molecule type" value="Genomic_DNA"/>
</dbReference>
<evidence type="ECO:0000259" key="10">
    <source>
        <dbReference type="PROSITE" id="PS51212"/>
    </source>
</evidence>
<dbReference type="PANTHER" id="PTHR24269:SF16">
    <property type="entry name" value="PROTEIN SLG1"/>
    <property type="match status" value="1"/>
</dbReference>
<evidence type="ECO:0000256" key="5">
    <source>
        <dbReference type="ARBA" id="ARBA00023136"/>
    </source>
</evidence>
<dbReference type="GO" id="GO:0031520">
    <property type="term" value="C:plasma membrane of cell tip"/>
    <property type="evidence" value="ECO:0007669"/>
    <property type="project" value="EnsemblFungi"/>
</dbReference>
<evidence type="ECO:0000313" key="13">
    <source>
        <dbReference type="Proteomes" id="UP000001744"/>
    </source>
</evidence>
<dbReference type="GeneID" id="7050232"/>
<protein>
    <submittedName>
        <fullName evidence="11">Transmembrane receptor Wsc1</fullName>
    </submittedName>
</protein>
<dbReference type="RefSeq" id="XP_002173469.1">
    <property type="nucleotide sequence ID" value="XM_002173433.2"/>
</dbReference>
<proteinExistence type="predicted"/>
<dbReference type="eggNOG" id="KOG4157">
    <property type="taxonomic scope" value="Eukaryota"/>
</dbReference>
<feature type="chain" id="PRO_5002847423" evidence="9">
    <location>
        <begin position="23"/>
        <end position="320"/>
    </location>
</feature>
<dbReference type="JaponicusDB" id="SJAG_02258">
    <property type="gene designation" value="wsc1"/>
</dbReference>
<comment type="subcellular location">
    <subcellularLocation>
        <location evidence="1">Membrane</location>
        <topology evidence="1">Single-pass membrane protein</topology>
    </subcellularLocation>
</comment>
<keyword evidence="2 8" id="KW-0812">Transmembrane</keyword>
<dbReference type="PANTHER" id="PTHR24269">
    <property type="entry name" value="KREMEN PROTEIN"/>
    <property type="match status" value="1"/>
</dbReference>
<keyword evidence="13" id="KW-1185">Reference proteome</keyword>
<feature type="signal peptide" evidence="9">
    <location>
        <begin position="1"/>
        <end position="22"/>
    </location>
</feature>
<reference evidence="11 13" key="1">
    <citation type="journal article" date="2011" name="Science">
        <title>Comparative functional genomics of the fission yeasts.</title>
        <authorList>
            <person name="Rhind N."/>
            <person name="Chen Z."/>
            <person name="Yassour M."/>
            <person name="Thompson D.A."/>
            <person name="Haas B.J."/>
            <person name="Habib N."/>
            <person name="Wapinski I."/>
            <person name="Roy S."/>
            <person name="Lin M.F."/>
            <person name="Heiman D.I."/>
            <person name="Young S.K."/>
            <person name="Furuya K."/>
            <person name="Guo Y."/>
            <person name="Pidoux A."/>
            <person name="Chen H.M."/>
            <person name="Robbertse B."/>
            <person name="Goldberg J.M."/>
            <person name="Aoki K."/>
            <person name="Bayne E.H."/>
            <person name="Berlin A.M."/>
            <person name="Desjardins C.A."/>
            <person name="Dobbs E."/>
            <person name="Dukaj L."/>
            <person name="Fan L."/>
            <person name="FitzGerald M.G."/>
            <person name="French C."/>
            <person name="Gujja S."/>
            <person name="Hansen K."/>
            <person name="Keifenheim D."/>
            <person name="Levin J.Z."/>
            <person name="Mosher R.A."/>
            <person name="Mueller C.A."/>
            <person name="Pfiffner J."/>
            <person name="Priest M."/>
            <person name="Russ C."/>
            <person name="Smialowska A."/>
            <person name="Swoboda P."/>
            <person name="Sykes S.M."/>
            <person name="Vaughn M."/>
            <person name="Vengrova S."/>
            <person name="Yoder R."/>
            <person name="Zeng Q."/>
            <person name="Allshire R."/>
            <person name="Baulcombe D."/>
            <person name="Birren B.W."/>
            <person name="Brown W."/>
            <person name="Ekwall K."/>
            <person name="Kellis M."/>
            <person name="Leatherwood J."/>
            <person name="Levin H."/>
            <person name="Margalit H."/>
            <person name="Martienssen R."/>
            <person name="Nieduszynski C.A."/>
            <person name="Spatafora J.W."/>
            <person name="Friedman N."/>
            <person name="Dalgaard J.Z."/>
            <person name="Baumann P."/>
            <person name="Niki H."/>
            <person name="Regev A."/>
            <person name="Nusbaum C."/>
        </authorList>
    </citation>
    <scope>NUCLEOTIDE SEQUENCE [LARGE SCALE GENOMIC DNA]</scope>
    <source>
        <strain evidence="13">yFS275 / FY16936</strain>
    </source>
</reference>
<accession>B6K1Z5</accession>
<dbReference type="AlphaFoldDB" id="B6K1Z5"/>
<keyword evidence="6" id="KW-0325">Glycoprotein</keyword>
<dbReference type="SMART" id="SM00321">
    <property type="entry name" value="WSC"/>
    <property type="match status" value="1"/>
</dbReference>
<sequence length="320" mass="33336">MHCYGKLFKYVLLSLFLLPGQAYTNVQLTYKGCYAVDNALPWKADDDYMDTDVCATKCDYKTVSVLGLRNGGQCYCGNTLPAQLVDDSYCNVPCYGYGTVKCGGASYWSVYLTGYGTYTSESSSSSSTSSSQAPSSSSSTTSSSTTSSSTSTSSSSTQSSSSKTTSSSSTMPSSSSSSSTESSSRTSHSSSKASSSTSTTSSGTPTSFITSTTTGPSSSVSASQSTVVGAGSKGSSSVGTGAIIGIVIGIVTFILVIILGFFVMRWRKRVVSVTVNPKDSSYSEGSEFDSRLEPSLLKRISTGSLADSQDYSRKILKVVN</sequence>
<dbReference type="PROSITE" id="PS51212">
    <property type="entry name" value="WSC"/>
    <property type="match status" value="1"/>
</dbReference>
<gene>
    <name evidence="12" type="primary">wsc1</name>
    <name evidence="11" type="ORF">SJAG_02258</name>
</gene>
<dbReference type="OrthoDB" id="2019572at2759"/>
<keyword evidence="5 8" id="KW-0472">Membrane</keyword>
<organism evidence="11 13">
    <name type="scientific">Schizosaccharomyces japonicus (strain yFS275 / FY16936)</name>
    <name type="common">Fission yeast</name>
    <dbReference type="NCBI Taxonomy" id="402676"/>
    <lineage>
        <taxon>Eukaryota</taxon>
        <taxon>Fungi</taxon>
        <taxon>Dikarya</taxon>
        <taxon>Ascomycota</taxon>
        <taxon>Taphrinomycotina</taxon>
        <taxon>Schizosaccharomycetes</taxon>
        <taxon>Schizosaccharomycetales</taxon>
        <taxon>Schizosaccharomycetaceae</taxon>
        <taxon>Schizosaccharomyces</taxon>
    </lineage>
</organism>
<feature type="domain" description="WSC" evidence="10">
    <location>
        <begin position="27"/>
        <end position="114"/>
    </location>
</feature>
<evidence type="ECO:0000256" key="9">
    <source>
        <dbReference type="SAM" id="SignalP"/>
    </source>
</evidence>
<evidence type="ECO:0000313" key="11">
    <source>
        <dbReference type="EMBL" id="EEB07176.1"/>
    </source>
</evidence>
<dbReference type="InterPro" id="IPR002889">
    <property type="entry name" value="WSC_carb-bd"/>
</dbReference>
<evidence type="ECO:0000256" key="7">
    <source>
        <dbReference type="SAM" id="MobiDB-lite"/>
    </source>
</evidence>
<keyword evidence="3 9" id="KW-0732">Signal</keyword>
<feature type="region of interest" description="Disordered" evidence="7">
    <location>
        <begin position="120"/>
        <end position="236"/>
    </location>
</feature>
<dbReference type="STRING" id="402676.B6K1Z5"/>
<evidence type="ECO:0000256" key="1">
    <source>
        <dbReference type="ARBA" id="ARBA00004167"/>
    </source>
</evidence>
<keyword evidence="4 8" id="KW-1133">Transmembrane helix</keyword>
<dbReference type="VEuPathDB" id="FungiDB:SJAG_02258"/>
<dbReference type="OMA" id="MTSIGCF"/>
<evidence type="ECO:0000256" key="3">
    <source>
        <dbReference type="ARBA" id="ARBA00022729"/>
    </source>
</evidence>
<keyword evidence="11" id="KW-0675">Receptor</keyword>
<dbReference type="InterPro" id="IPR051836">
    <property type="entry name" value="Kremen_rcpt"/>
</dbReference>
<evidence type="ECO:0000313" key="12">
    <source>
        <dbReference type="JaponicusDB" id="SJAG_02258"/>
    </source>
</evidence>
<dbReference type="HOGENOM" id="CLU_024893_0_1_1"/>
<dbReference type="Proteomes" id="UP000001744">
    <property type="component" value="Unassembled WGS sequence"/>
</dbReference>
<dbReference type="Pfam" id="PF01822">
    <property type="entry name" value="WSC"/>
    <property type="match status" value="1"/>
</dbReference>
<feature type="transmembrane region" description="Helical" evidence="8">
    <location>
        <begin position="242"/>
        <end position="263"/>
    </location>
</feature>